<proteinExistence type="predicted"/>
<feature type="compositionally biased region" description="Basic residues" evidence="1">
    <location>
        <begin position="847"/>
        <end position="858"/>
    </location>
</feature>
<keyword evidence="4" id="KW-1185">Reference proteome</keyword>
<dbReference type="EMBL" id="LWCA01000082">
    <property type="protein sequence ID" value="OAF71077.1"/>
    <property type="molecule type" value="Genomic_DNA"/>
</dbReference>
<feature type="domain" description="FHA" evidence="2">
    <location>
        <begin position="27"/>
        <end position="76"/>
    </location>
</feature>
<dbReference type="Proteomes" id="UP000078046">
    <property type="component" value="Unassembled WGS sequence"/>
</dbReference>
<dbReference type="AlphaFoldDB" id="A0A177B9U5"/>
<organism evidence="3 4">
    <name type="scientific">Intoshia linei</name>
    <dbReference type="NCBI Taxonomy" id="1819745"/>
    <lineage>
        <taxon>Eukaryota</taxon>
        <taxon>Metazoa</taxon>
        <taxon>Spiralia</taxon>
        <taxon>Lophotrochozoa</taxon>
        <taxon>Mesozoa</taxon>
        <taxon>Orthonectida</taxon>
        <taxon>Rhopaluridae</taxon>
        <taxon>Intoshia</taxon>
    </lineage>
</organism>
<reference evidence="3 4" key="1">
    <citation type="submission" date="2016-04" db="EMBL/GenBank/DDBJ databases">
        <title>The genome of Intoshia linei affirms orthonectids as highly simplified spiralians.</title>
        <authorList>
            <person name="Mikhailov K.V."/>
            <person name="Slusarev G.S."/>
            <person name="Nikitin M.A."/>
            <person name="Logacheva M.D."/>
            <person name="Penin A."/>
            <person name="Aleoshin V."/>
            <person name="Panchin Y.V."/>
        </authorList>
    </citation>
    <scope>NUCLEOTIDE SEQUENCE [LARGE SCALE GENOMIC DNA]</scope>
    <source>
        <strain evidence="3">Intl2013</strain>
        <tissue evidence="3">Whole animal</tissue>
    </source>
</reference>
<evidence type="ECO:0000259" key="2">
    <source>
        <dbReference type="PROSITE" id="PS50006"/>
    </source>
</evidence>
<dbReference type="InterPro" id="IPR000253">
    <property type="entry name" value="FHA_dom"/>
</dbReference>
<evidence type="ECO:0000313" key="3">
    <source>
        <dbReference type="EMBL" id="OAF71077.1"/>
    </source>
</evidence>
<dbReference type="InterPro" id="IPR008984">
    <property type="entry name" value="SMAD_FHA_dom_sf"/>
</dbReference>
<gene>
    <name evidence="3" type="ORF">A3Q56_01158</name>
</gene>
<dbReference type="SUPFAM" id="SSF49879">
    <property type="entry name" value="SMAD/FHA domain"/>
    <property type="match status" value="1"/>
</dbReference>
<sequence length="874" mass="98547">MTTYGTFIMINSNNNVTFDSPITKKIYTIGSDDSCDIKLNSDGISKIHCVCRMKPNGQFLLVNKSRFGITKVNKRHIPYDSSANIYAGDILNVGTYYFKYAADKSAIGGFLKPSMNVFKPGQRIPRIISSTPMVQSKKIKNDKLLNRTVNLSKRTLLSASNGLQSIPSSSDNIHCMMSPRKGKLSRNILDGISPKTFYSNMGKGSLDTPKNIEYYKSRVNSMCSKFIRTHKIVEEAKKSFQKSDKNNNFSVKNDDLMMNKKMEVGVKNNKKGVNPKSLNVNILCEIGNYDNTHESNHVKSEPNPSDFEDSIILNKIEHLSPNKHMSTPLKGDNSNVTQECNVSVIMKNDVNNQRRSYDLSDSVFNVTDMTDVTVDESLASVTLIKSNLNMVAPKLKEAMCNQDSKIFNPDNLICDVDNTTCNMDISMSDETKMDTDEMDSIRKSRRVHQKPKRFSFSIKSPKKRLKKSVNNVFQHSKSALKSQTLTKKRVDTPMKSNLMTNDAFIPIALVPLSSLKDGSFQNSFSDVYNLNNFYSPNVNNKIACNSFNVPSNKIKKSKKINKTVNSPDTVESIPEFNTGSKFMAVRSLYGKHIKPRVSTIKKMDSHIEYSELNTPNYPEPYEMVSPLLDESRQLEFHPFTSTPLIKKNPVEPIIISQQGTSNVSLSDCEFDYQNISQVPLIKLRKFYIKHARKIKMTNKIQGNKTVNVSGCSKLFDTPKKSVTFNLKKNTIRDAVAVTEPRRSKRMRKPTFKNVNMTSTEKKKNTLVISKKVVKKSKKKVNKVSKKAPVKIKKAKTQTEAKGILKNNVIVTILSDDEPKIKNRKPVKSKYNTKTGTKKKTVAIPIKSKSKKPTAKGSKKNVFDILDDTPKRSCL</sequence>
<protein>
    <recommendedName>
        <fullName evidence="2">FHA domain-containing protein</fullName>
    </recommendedName>
</protein>
<feature type="region of interest" description="Disordered" evidence="1">
    <location>
        <begin position="822"/>
        <end position="874"/>
    </location>
</feature>
<dbReference type="Gene3D" id="2.60.200.20">
    <property type="match status" value="1"/>
</dbReference>
<accession>A0A177B9U5</accession>
<dbReference type="PROSITE" id="PS50006">
    <property type="entry name" value="FHA_DOMAIN"/>
    <property type="match status" value="1"/>
</dbReference>
<dbReference type="CDD" id="cd22673">
    <property type="entry name" value="FHA_Ki67"/>
    <property type="match status" value="1"/>
</dbReference>
<evidence type="ECO:0000313" key="4">
    <source>
        <dbReference type="Proteomes" id="UP000078046"/>
    </source>
</evidence>
<dbReference type="Pfam" id="PF00498">
    <property type="entry name" value="FHA"/>
    <property type="match status" value="1"/>
</dbReference>
<evidence type="ECO:0000256" key="1">
    <source>
        <dbReference type="SAM" id="MobiDB-lite"/>
    </source>
</evidence>
<comment type="caution">
    <text evidence="3">The sequence shown here is derived from an EMBL/GenBank/DDBJ whole genome shotgun (WGS) entry which is preliminary data.</text>
</comment>
<name>A0A177B9U5_9BILA</name>